<dbReference type="InterPro" id="IPR001910">
    <property type="entry name" value="Inosine/uridine_hydrolase_dom"/>
</dbReference>
<feature type="domain" description="Inosine/uridine-preferring nucleoside hydrolase" evidence="3">
    <location>
        <begin position="285"/>
        <end position="333"/>
    </location>
</feature>
<feature type="region of interest" description="Disordered" evidence="2">
    <location>
        <begin position="1"/>
        <end position="55"/>
    </location>
</feature>
<feature type="domain" description="Inosine/uridine-preferring nucleoside hydrolase" evidence="3">
    <location>
        <begin position="536"/>
        <end position="757"/>
    </location>
</feature>
<dbReference type="Proteomes" id="UP001159363">
    <property type="component" value="Chromosome 5"/>
</dbReference>
<sequence length="766" mass="84095">MKGQGKREIPGKPRRSAASSGTISTCENPGVARPGIEPPVRLGGRRAGEPLSHRGPSRYEAIPTLTRLLWRRVSGVLGSQVPVFAGASQSILVTPSNYNYFGVDGFGDVPYPNPPSPAAYLGQSHGANALVQLVNKYPALETLRRLDEVRIRQRRNARAGETRDPRENPLTSGIVRPNSPLRKSGSGPSRNLTWFASVGGERSNRSATMAPPIVLELPPNDSRTRRSQDRSRLPAMREICAPSVQHRGQQRYMSPRRRTIPAFSWSDFEKAEKTEIVRPGNRTRALPNASEITLMCMGPLTNVALAIRLDPEFLTKVKRVVILGGSAEGKGSSSRNAGAETYRFPATNKTPPHHILTSPTFATYCTLFFFRVHLLQEGLDVTTSDFYTNTVSTYHVLVYTRSPIPGRPRSAAVIIHANRSSSDLTGGHMKGLIYETPVESEEYMLARIMATADLGLPGIGDRVYQNIPCLCRRRWSSLRALLVSGLRRKTTFSMFQTYERSTCDVVVFCLSRGNANVNKLATLFWSETDSTWQCAGVGNIKPGVEFNFYMDPEADFIVLNATDTNKKDIAPVDLVPWETVSRMNITVGEGVEGLVGIGKGAAAECKGEAEREYHEKTRLPTATSSTFPLCLNPGDPAGDQVRRASNKLKWGLKSAVYVAQEWRLKTLGAVQSDAVRLLNAAERLQLEAAPDSLYSTADPVAMAAALYPEVVQRHGFYHADVETQGAKTRGALLVDYSNVTGLPANVRLVQRVDEEAIKHVLLENLS</sequence>
<evidence type="ECO:0000259" key="3">
    <source>
        <dbReference type="Pfam" id="PF01156"/>
    </source>
</evidence>
<feature type="compositionally biased region" description="Basic and acidic residues" evidence="2">
    <location>
        <begin position="1"/>
        <end position="11"/>
    </location>
</feature>
<dbReference type="PANTHER" id="PTHR46190">
    <property type="entry name" value="SI:CH211-201H21.5-RELATED"/>
    <property type="match status" value="1"/>
</dbReference>
<feature type="compositionally biased region" description="Basic and acidic residues" evidence="2">
    <location>
        <begin position="222"/>
        <end position="232"/>
    </location>
</feature>
<feature type="compositionally biased region" description="Basic and acidic residues" evidence="2">
    <location>
        <begin position="158"/>
        <end position="167"/>
    </location>
</feature>
<dbReference type="Gene3D" id="3.90.245.10">
    <property type="entry name" value="Ribonucleoside hydrolase-like"/>
    <property type="match status" value="4"/>
</dbReference>
<dbReference type="EMBL" id="JARBHB010000006">
    <property type="protein sequence ID" value="KAJ8881049.1"/>
    <property type="molecule type" value="Genomic_DNA"/>
</dbReference>
<comment type="similarity">
    <text evidence="1">Belongs to the IUNH family.</text>
</comment>
<evidence type="ECO:0000313" key="5">
    <source>
        <dbReference type="Proteomes" id="UP001159363"/>
    </source>
</evidence>
<reference evidence="4 5" key="1">
    <citation type="submission" date="2023-02" db="EMBL/GenBank/DDBJ databases">
        <title>LHISI_Scaffold_Assembly.</title>
        <authorList>
            <person name="Stuart O.P."/>
            <person name="Cleave R."/>
            <person name="Magrath M.J.L."/>
            <person name="Mikheyev A.S."/>
        </authorList>
    </citation>
    <scope>NUCLEOTIDE SEQUENCE [LARGE SCALE GENOMIC DNA]</scope>
    <source>
        <strain evidence="4">Daus_M_001</strain>
        <tissue evidence="4">Leg muscle</tissue>
    </source>
</reference>
<dbReference type="InterPro" id="IPR052775">
    <property type="entry name" value="IUN_hydrolase"/>
</dbReference>
<dbReference type="Pfam" id="PF01156">
    <property type="entry name" value="IU_nuc_hydro"/>
    <property type="match status" value="2"/>
</dbReference>
<evidence type="ECO:0000256" key="1">
    <source>
        <dbReference type="ARBA" id="ARBA00009176"/>
    </source>
</evidence>
<gene>
    <name evidence="4" type="ORF">PR048_017522</name>
</gene>
<accession>A0ABQ9H9T1</accession>
<protein>
    <recommendedName>
        <fullName evidence="3">Inosine/uridine-preferring nucleoside hydrolase domain-containing protein</fullName>
    </recommendedName>
</protein>
<feature type="compositionally biased region" description="Polar residues" evidence="2">
    <location>
        <begin position="17"/>
        <end position="27"/>
    </location>
</feature>
<evidence type="ECO:0000256" key="2">
    <source>
        <dbReference type="SAM" id="MobiDB-lite"/>
    </source>
</evidence>
<evidence type="ECO:0000313" key="4">
    <source>
        <dbReference type="EMBL" id="KAJ8881049.1"/>
    </source>
</evidence>
<keyword evidence="5" id="KW-1185">Reference proteome</keyword>
<organism evidence="4 5">
    <name type="scientific">Dryococelus australis</name>
    <dbReference type="NCBI Taxonomy" id="614101"/>
    <lineage>
        <taxon>Eukaryota</taxon>
        <taxon>Metazoa</taxon>
        <taxon>Ecdysozoa</taxon>
        <taxon>Arthropoda</taxon>
        <taxon>Hexapoda</taxon>
        <taxon>Insecta</taxon>
        <taxon>Pterygota</taxon>
        <taxon>Neoptera</taxon>
        <taxon>Polyneoptera</taxon>
        <taxon>Phasmatodea</taxon>
        <taxon>Verophasmatodea</taxon>
        <taxon>Anareolatae</taxon>
        <taxon>Phasmatidae</taxon>
        <taxon>Eurycanthinae</taxon>
        <taxon>Dryococelus</taxon>
    </lineage>
</organism>
<dbReference type="PANTHER" id="PTHR46190:SF1">
    <property type="entry name" value="SI:CH211-201H21.5"/>
    <property type="match status" value="1"/>
</dbReference>
<comment type="caution">
    <text evidence="4">The sequence shown here is derived from an EMBL/GenBank/DDBJ whole genome shotgun (WGS) entry which is preliminary data.</text>
</comment>
<dbReference type="SUPFAM" id="SSF53590">
    <property type="entry name" value="Nucleoside hydrolase"/>
    <property type="match status" value="4"/>
</dbReference>
<dbReference type="InterPro" id="IPR036452">
    <property type="entry name" value="Ribo_hydro-like"/>
</dbReference>
<name>A0ABQ9H9T1_9NEOP</name>
<feature type="region of interest" description="Disordered" evidence="2">
    <location>
        <begin position="213"/>
        <end position="232"/>
    </location>
</feature>
<feature type="region of interest" description="Disordered" evidence="2">
    <location>
        <begin position="155"/>
        <end position="190"/>
    </location>
</feature>
<proteinExistence type="inferred from homology"/>